<dbReference type="InterPro" id="IPR007452">
    <property type="entry name" value="TamB_C"/>
</dbReference>
<keyword evidence="3" id="KW-1133">Transmembrane helix</keyword>
<keyword evidence="2" id="KW-0812">Transmembrane</keyword>
<accession>E6PG76</accession>
<evidence type="ECO:0000313" key="6">
    <source>
        <dbReference type="EMBL" id="CBH75464.1"/>
    </source>
</evidence>
<dbReference type="PANTHER" id="PTHR36985:SF1">
    <property type="entry name" value="TRANSLOCATION AND ASSEMBLY MODULE SUBUNIT TAMB"/>
    <property type="match status" value="1"/>
</dbReference>
<name>E6PG76_9ZZZZ</name>
<comment type="subcellular location">
    <subcellularLocation>
        <location evidence="1">Membrane</location>
        <topology evidence="1">Single-pass membrane protein</topology>
    </subcellularLocation>
</comment>
<dbReference type="EMBL" id="CABL01000009">
    <property type="protein sequence ID" value="CBH75464.1"/>
    <property type="molecule type" value="Genomic_DNA"/>
</dbReference>
<feature type="domain" description="Translocation and assembly module TamB C-terminal" evidence="5">
    <location>
        <begin position="1352"/>
        <end position="1637"/>
    </location>
</feature>
<protein>
    <recommendedName>
        <fullName evidence="5">Translocation and assembly module TamB C-terminal domain-containing protein</fullName>
    </recommendedName>
</protein>
<sequence>MRTRLAVPAAALVLLIALAFARGAVLVRVGAEAIGSLAFGGSLRIASLDRSGKTFDFHDLRFTRDGVVIARIAELRVNFRFRDLLPTSRHRFGIRGLEVDNARIALVKLADGGYALPRFSFPNEGFPHPPNRVPLAFTLRVRNGSFSYTDSHGDAVRVGGISADGSFDSATRSVLRATARILGPGGSTMRLHGGADQALGVTRYRLTARSIPLVAPIRVLLGPGSSVQLRAGTARDVRATLYAIGVHGNYHLDARARVLGGALQVPGLALPIERLAGTVALREDGLYFSQVGGELAGIPAIATGSIFDWADPQMRIGISAKGRAEALPSALTWLRGQPLHGAIELGALVEGSIGSPAIRLRVRSPAMRYGNYLGERIDARAIYAGGLLAITDAHASAGRMQLSVRGVLVPGAPVRSDLLIHGTGDAADLPILGELLGREPLRLELAVLGSGSSFGAWGSVLARNDARSAGALIALDSSGAGSIAPLWFQRGSASLAGAYVRPPHGAATLWLRARGLDLRAHELPVPPGAPNLPPFAGRLTRLDLIGGGPGRVLFGSAEARALALGGVPLDRLDVTASGALPEIALERVAARGTWGSFTGHGALGAASAIVVGNARVNPAKLPFPANAELSGSLSGPLALSLAAGSLEVGSSGMRGEGFSVQGIPVTRLAGAVGYNGSELTLHGLAATLAGGEAYGSGTLALGPGSDALSVVATQIAAKPFQRFGLPLEAGRIGAQGQLSFDGSAFGYRGGVVISGARSGRFTLGGTGTVQYGQGKLSLSQATGDLSGAVGSIAGSLQGLGGSDPRIAASGSIAAAPIAPLLDAFAILHPPVGGVVSGPFTLGGSIHAPLASATLVGLGLHLNGQGIRRASGRLAISPQRIALAGGRLLVGSTATSADAAYGVAGARLSVLAPTADLEDFDDLFDTGDTLAGRGSVAFDLRSNAHVLSSQGRVQVVGLRVRNLTLGAANARWTSARNVVTGIVSDSGPFGALAATGSVAARPAPNWRSGLLHARYDLRATLSGLHLATWISVLDLPRIPATGLVDATLMLQGSYPNARTQGSAALRDGTLFGLPIQKLTLSGKSDGSNVELDSFALAAPGIDASASGGFGFAPTAPIALQGSASSNDIAGVISRLAHVSAPITGAFESTFSIAGTQRNPQFRAGFDGRAVTIEGVKIPSLFGALAYANGRLELQNAGARFTRGRVDLSGELPIRLTPLGVGPGNAPVDASLTVSDLDPGLAAHFFGNGSVLGGRIDGVGQLAGQLDDPTLAGRFTLRDGSYQSDLERVPLTGITGTLLFGRKHAQLVGLSAFAGPGRLLGSGMLDIGAGGALSYQAQLQAIGATLDSPTFGGGTIDADLALAGKSGSLAKMSGKATLRQGVLPFMAFAGASALGSGHLPFDLAFNVGIALGPGVRVRGSGYGAGLDIGATGSAQLAGTLRSPTLQGRFISTGGSLIYFDRSFRVDSATLRFNASNGVLPTLTASASADVSNPDPNRARNPFGSAKVSIAVRGPLDALDVQLSSEPSYPREQILALIAPFGGVVGSSQSFGVSSGAPSVGEEAFNLLNAQFSSALLGPIESALGRGLGLSDLSLNLSYTGGVAVTAQRILGKKFSVAYSTSFGTITRQSVSLQFVPSRNTVASLTFFTVIGSQQLLNNTFSAGSNSLFYGSALPVGVALNGTNGFSFTLELRP</sequence>
<keyword evidence="4" id="KW-0472">Membrane</keyword>
<proteinExistence type="predicted"/>
<dbReference type="GO" id="GO:0009306">
    <property type="term" value="P:protein secretion"/>
    <property type="evidence" value="ECO:0007669"/>
    <property type="project" value="InterPro"/>
</dbReference>
<evidence type="ECO:0000256" key="4">
    <source>
        <dbReference type="ARBA" id="ARBA00023136"/>
    </source>
</evidence>
<gene>
    <name evidence="6" type="ORF">CARN1_0006</name>
</gene>
<dbReference type="PANTHER" id="PTHR36985">
    <property type="entry name" value="TRANSLOCATION AND ASSEMBLY MODULE SUBUNIT TAMB"/>
    <property type="match status" value="1"/>
</dbReference>
<evidence type="ECO:0000256" key="2">
    <source>
        <dbReference type="ARBA" id="ARBA00022692"/>
    </source>
</evidence>
<evidence type="ECO:0000259" key="5">
    <source>
        <dbReference type="Pfam" id="PF04357"/>
    </source>
</evidence>
<reference evidence="6" key="1">
    <citation type="submission" date="2009-10" db="EMBL/GenBank/DDBJ databases">
        <title>Diversity of trophic interactions inside an arsenic-rich microbial ecosystem.</title>
        <authorList>
            <person name="Bertin P.N."/>
            <person name="Heinrich-Salmeron A."/>
            <person name="Pelletier E."/>
            <person name="Goulhen-Chollet F."/>
            <person name="Arsene-Ploetze F."/>
            <person name="Gallien S."/>
            <person name="Calteau A."/>
            <person name="Vallenet D."/>
            <person name="Casiot C."/>
            <person name="Chane-Woon-Ming B."/>
            <person name="Giloteaux L."/>
            <person name="Barakat M."/>
            <person name="Bonnefoy V."/>
            <person name="Bruneel O."/>
            <person name="Chandler M."/>
            <person name="Cleiss J."/>
            <person name="Duran R."/>
            <person name="Elbaz-Poulichet F."/>
            <person name="Fonknechten N."/>
            <person name="Lauga B."/>
            <person name="Mornico D."/>
            <person name="Ortet P."/>
            <person name="Schaeffer C."/>
            <person name="Siguier P."/>
            <person name="Alexander Thil Smith A."/>
            <person name="Van Dorsselaer A."/>
            <person name="Weissenbach J."/>
            <person name="Medigue C."/>
            <person name="Le Paslier D."/>
        </authorList>
    </citation>
    <scope>NUCLEOTIDE SEQUENCE</scope>
</reference>
<evidence type="ECO:0000256" key="1">
    <source>
        <dbReference type="ARBA" id="ARBA00004167"/>
    </source>
</evidence>
<dbReference type="GO" id="GO:0097347">
    <property type="term" value="C:TAM protein secretion complex"/>
    <property type="evidence" value="ECO:0007669"/>
    <property type="project" value="TreeGrafter"/>
</dbReference>
<organism evidence="6">
    <name type="scientific">mine drainage metagenome</name>
    <dbReference type="NCBI Taxonomy" id="410659"/>
    <lineage>
        <taxon>unclassified sequences</taxon>
        <taxon>metagenomes</taxon>
        <taxon>ecological metagenomes</taxon>
    </lineage>
</organism>
<comment type="caution">
    <text evidence="6">The sequence shown here is derived from an EMBL/GenBank/DDBJ whole genome shotgun (WGS) entry which is preliminary data.</text>
</comment>
<evidence type="ECO:0000256" key="3">
    <source>
        <dbReference type="ARBA" id="ARBA00022989"/>
    </source>
</evidence>
<dbReference type="Pfam" id="PF04357">
    <property type="entry name" value="TamB"/>
    <property type="match status" value="1"/>
</dbReference>
<dbReference type="GO" id="GO:0005886">
    <property type="term" value="C:plasma membrane"/>
    <property type="evidence" value="ECO:0007669"/>
    <property type="project" value="InterPro"/>
</dbReference>